<evidence type="ECO:0000313" key="2">
    <source>
        <dbReference type="EMBL" id="KAJ3182666.1"/>
    </source>
</evidence>
<dbReference type="CDD" id="cd20071">
    <property type="entry name" value="SET_SMYD"/>
    <property type="match status" value="1"/>
</dbReference>
<dbReference type="PROSITE" id="PS50280">
    <property type="entry name" value="SET"/>
    <property type="match status" value="1"/>
</dbReference>
<dbReference type="Gene3D" id="1.25.40.10">
    <property type="entry name" value="Tetratricopeptide repeat domain"/>
    <property type="match status" value="1"/>
</dbReference>
<evidence type="ECO:0000259" key="1">
    <source>
        <dbReference type="PROSITE" id="PS50280"/>
    </source>
</evidence>
<dbReference type="InterPro" id="IPR046341">
    <property type="entry name" value="SET_dom_sf"/>
</dbReference>
<accession>A0AAD5TR73</accession>
<name>A0AAD5TR73_9FUNG</name>
<dbReference type="AlphaFoldDB" id="A0AAD5TR73"/>
<dbReference type="Proteomes" id="UP001212152">
    <property type="component" value="Unassembled WGS sequence"/>
</dbReference>
<dbReference type="InterPro" id="IPR011990">
    <property type="entry name" value="TPR-like_helical_dom_sf"/>
</dbReference>
<reference evidence="2" key="1">
    <citation type="submission" date="2020-05" db="EMBL/GenBank/DDBJ databases">
        <title>Phylogenomic resolution of chytrid fungi.</title>
        <authorList>
            <person name="Stajich J.E."/>
            <person name="Amses K."/>
            <person name="Simmons R."/>
            <person name="Seto K."/>
            <person name="Myers J."/>
            <person name="Bonds A."/>
            <person name="Quandt C.A."/>
            <person name="Barry K."/>
            <person name="Liu P."/>
            <person name="Grigoriev I."/>
            <person name="Longcore J.E."/>
            <person name="James T.Y."/>
        </authorList>
    </citation>
    <scope>NUCLEOTIDE SEQUENCE</scope>
    <source>
        <strain evidence="2">JEL0379</strain>
    </source>
</reference>
<keyword evidence="3" id="KW-1185">Reference proteome</keyword>
<dbReference type="GO" id="GO:0005634">
    <property type="term" value="C:nucleus"/>
    <property type="evidence" value="ECO:0007669"/>
    <property type="project" value="TreeGrafter"/>
</dbReference>
<dbReference type="PANTHER" id="PTHR12197:SF251">
    <property type="entry name" value="EG:BACR7C10.4 PROTEIN"/>
    <property type="match status" value="1"/>
</dbReference>
<gene>
    <name evidence="2" type="ORF">HDU87_008005</name>
</gene>
<organism evidence="2 3">
    <name type="scientific">Geranomyces variabilis</name>
    <dbReference type="NCBI Taxonomy" id="109894"/>
    <lineage>
        <taxon>Eukaryota</taxon>
        <taxon>Fungi</taxon>
        <taxon>Fungi incertae sedis</taxon>
        <taxon>Chytridiomycota</taxon>
        <taxon>Chytridiomycota incertae sedis</taxon>
        <taxon>Chytridiomycetes</taxon>
        <taxon>Spizellomycetales</taxon>
        <taxon>Powellomycetaceae</taxon>
        <taxon>Geranomyces</taxon>
    </lineage>
</organism>
<feature type="domain" description="SET" evidence="1">
    <location>
        <begin position="4"/>
        <end position="208"/>
    </location>
</feature>
<sequence>MANPGYKISTIDGLGRAAVATRDFAIGDLVISEPPLLVLPFGRRPEHPSWEKLSQALTAVAHAHVGDSDGSRPASAAEVAEGQQQASAIVTFLDLSETDRNAVLTKFAAPPLDTPQPSVDLLKAFAKTASSFGSMPSEKELQQLLLVLATNAHEFFENEELSVGLYEQGSKLAHSCSPKTVYLGDGRTLKHYALQPIKTGDIITTSYTVRDDIRACHPTHLRRALLLSSKFFHCECTRCTAPDYLRTIPCATCKAPITPTTSCSAGCPPTAYPTSIEERLEKSIAEATIPFDNPFATGPEIMNAFKRVGVVAGTSTMALGPQHWISNWVLPFQAMQMRSSGDAAGAGKKAIAWCRWSRDMIRPHYPHIHARHLVSMGMLCVRGPEREEYIKIANGALAWASPVFMGGEEAVRRLAMLAEGRVQ</sequence>
<dbReference type="PANTHER" id="PTHR12197">
    <property type="entry name" value="HISTONE-LYSINE N-METHYLTRANSFERASE SMYD"/>
    <property type="match status" value="1"/>
</dbReference>
<evidence type="ECO:0000313" key="3">
    <source>
        <dbReference type="Proteomes" id="UP001212152"/>
    </source>
</evidence>
<protein>
    <recommendedName>
        <fullName evidence="1">SET domain-containing protein</fullName>
    </recommendedName>
</protein>
<dbReference type="EMBL" id="JADGJQ010000008">
    <property type="protein sequence ID" value="KAJ3182666.1"/>
    <property type="molecule type" value="Genomic_DNA"/>
</dbReference>
<dbReference type="SUPFAM" id="SSF82199">
    <property type="entry name" value="SET domain"/>
    <property type="match status" value="1"/>
</dbReference>
<comment type="caution">
    <text evidence="2">The sequence shown here is derived from an EMBL/GenBank/DDBJ whole genome shotgun (WGS) entry which is preliminary data.</text>
</comment>
<proteinExistence type="predicted"/>
<dbReference type="InterPro" id="IPR001214">
    <property type="entry name" value="SET_dom"/>
</dbReference>
<dbReference type="InterPro" id="IPR050869">
    <property type="entry name" value="H3K4_H4K5_MeTrfase"/>
</dbReference>
<dbReference type="Gene3D" id="2.170.270.10">
    <property type="entry name" value="SET domain"/>
    <property type="match status" value="1"/>
</dbReference>